<reference evidence="1 2" key="1">
    <citation type="submission" date="2018-10" db="EMBL/GenBank/DDBJ databases">
        <title>A high-quality apple genome assembly.</title>
        <authorList>
            <person name="Hu J."/>
        </authorList>
    </citation>
    <scope>NUCLEOTIDE SEQUENCE [LARGE SCALE GENOMIC DNA]</scope>
    <source>
        <strain evidence="2">cv. HFTH1</strain>
        <tissue evidence="1">Young leaf</tissue>
    </source>
</reference>
<comment type="caution">
    <text evidence="1">The sequence shown here is derived from an EMBL/GenBank/DDBJ whole genome shotgun (WGS) entry which is preliminary data.</text>
</comment>
<keyword evidence="2" id="KW-1185">Reference proteome</keyword>
<proteinExistence type="predicted"/>
<evidence type="ECO:0000313" key="1">
    <source>
        <dbReference type="EMBL" id="RXH95800.1"/>
    </source>
</evidence>
<gene>
    <name evidence="1" type="ORF">DVH24_008300</name>
</gene>
<sequence length="124" mass="13694">MIVSSTPYLQTSLHPIPFHSLSKFQLANWLIGYPHTANPRPPQSPLHDHHLKVIFVITMTIPIWMMLLQTSTSSTTAECKDTWDCGPVCRDMGILNPNAIKCVVPNQAGGSGKRCCCLPPTEPN</sequence>
<dbReference type="AlphaFoldDB" id="A0A498JJS2"/>
<protein>
    <submittedName>
        <fullName evidence="1">Uncharacterized protein</fullName>
    </submittedName>
</protein>
<dbReference type="GO" id="GO:0031640">
    <property type="term" value="P:killing of cells of another organism"/>
    <property type="evidence" value="ECO:0007669"/>
    <property type="project" value="UniProtKB-KW"/>
</dbReference>
<dbReference type="Proteomes" id="UP000290289">
    <property type="component" value="Chromosome 6"/>
</dbReference>
<evidence type="ECO:0000313" key="2">
    <source>
        <dbReference type="Proteomes" id="UP000290289"/>
    </source>
</evidence>
<dbReference type="EMBL" id="RDQH01000332">
    <property type="protein sequence ID" value="RXH95800.1"/>
    <property type="molecule type" value="Genomic_DNA"/>
</dbReference>
<dbReference type="GO" id="GO:0050832">
    <property type="term" value="P:defense response to fungus"/>
    <property type="evidence" value="ECO:0007669"/>
    <property type="project" value="UniProtKB-KW"/>
</dbReference>
<name>A0A498JJS2_MALDO</name>
<organism evidence="1 2">
    <name type="scientific">Malus domestica</name>
    <name type="common">Apple</name>
    <name type="synonym">Pyrus malus</name>
    <dbReference type="NCBI Taxonomy" id="3750"/>
    <lineage>
        <taxon>Eukaryota</taxon>
        <taxon>Viridiplantae</taxon>
        <taxon>Streptophyta</taxon>
        <taxon>Embryophyta</taxon>
        <taxon>Tracheophyta</taxon>
        <taxon>Spermatophyta</taxon>
        <taxon>Magnoliopsida</taxon>
        <taxon>eudicotyledons</taxon>
        <taxon>Gunneridae</taxon>
        <taxon>Pentapetalae</taxon>
        <taxon>rosids</taxon>
        <taxon>fabids</taxon>
        <taxon>Rosales</taxon>
        <taxon>Rosaceae</taxon>
        <taxon>Amygdaloideae</taxon>
        <taxon>Maleae</taxon>
        <taxon>Malus</taxon>
    </lineage>
</organism>
<accession>A0A498JJS2</accession>